<dbReference type="RefSeq" id="XP_040734887.1">
    <property type="nucleotide sequence ID" value="XM_040878963.1"/>
</dbReference>
<keyword evidence="3" id="KW-0238">DNA-binding</keyword>
<dbReference type="GeneID" id="63795599"/>
<feature type="domain" description="Zn(2)-C6 fungal-type" evidence="6">
    <location>
        <begin position="17"/>
        <end position="46"/>
    </location>
</feature>
<comment type="caution">
    <text evidence="7">The sequence shown here is derived from an EMBL/GenBank/DDBJ whole genome shotgun (WGS) entry which is preliminary data.</text>
</comment>
<reference evidence="7 8" key="1">
    <citation type="journal article" date="2017" name="Biotechnol. Biofuels">
        <title>Differential beta-glucosidase expression as a function of carbon source availability in Talaromyces amestolkiae: a genomic and proteomic approach.</title>
        <authorList>
            <person name="de Eugenio L.I."/>
            <person name="Mendez-Liter J.A."/>
            <person name="Nieto-Dominguez M."/>
            <person name="Alonso L."/>
            <person name="Gil-Munoz J."/>
            <person name="Barriuso J."/>
            <person name="Prieto A."/>
            <person name="Martinez M.J."/>
        </authorList>
    </citation>
    <scope>NUCLEOTIDE SEQUENCE [LARGE SCALE GENOMIC DNA]</scope>
    <source>
        <strain evidence="7 8">CIB</strain>
    </source>
</reference>
<keyword evidence="2" id="KW-0805">Transcription regulation</keyword>
<dbReference type="SUPFAM" id="SSF57701">
    <property type="entry name" value="Zn2/Cys6 DNA-binding domain"/>
    <property type="match status" value="1"/>
</dbReference>
<keyword evidence="5" id="KW-0539">Nucleus</keyword>
<evidence type="ECO:0000256" key="5">
    <source>
        <dbReference type="ARBA" id="ARBA00023242"/>
    </source>
</evidence>
<evidence type="ECO:0000256" key="3">
    <source>
        <dbReference type="ARBA" id="ARBA00023125"/>
    </source>
</evidence>
<dbReference type="OrthoDB" id="3014581at2759"/>
<dbReference type="GO" id="GO:0008270">
    <property type="term" value="F:zinc ion binding"/>
    <property type="evidence" value="ECO:0007669"/>
    <property type="project" value="InterPro"/>
</dbReference>
<name>A0A364L3S4_TALAM</name>
<dbReference type="InterPro" id="IPR001138">
    <property type="entry name" value="Zn2Cys6_DnaBD"/>
</dbReference>
<dbReference type="Proteomes" id="UP000249363">
    <property type="component" value="Unassembled WGS sequence"/>
</dbReference>
<dbReference type="EMBL" id="MIKG01000012">
    <property type="protein sequence ID" value="RAO70371.1"/>
    <property type="molecule type" value="Genomic_DNA"/>
</dbReference>
<evidence type="ECO:0000256" key="4">
    <source>
        <dbReference type="ARBA" id="ARBA00023163"/>
    </source>
</evidence>
<dbReference type="AlphaFoldDB" id="A0A364L3S4"/>
<evidence type="ECO:0000256" key="2">
    <source>
        <dbReference type="ARBA" id="ARBA00023015"/>
    </source>
</evidence>
<dbReference type="InterPro" id="IPR036864">
    <property type="entry name" value="Zn2-C6_fun-type_DNA-bd_sf"/>
</dbReference>
<evidence type="ECO:0000259" key="6">
    <source>
        <dbReference type="PROSITE" id="PS50048"/>
    </source>
</evidence>
<organism evidence="7 8">
    <name type="scientific">Talaromyces amestolkiae</name>
    <dbReference type="NCBI Taxonomy" id="1196081"/>
    <lineage>
        <taxon>Eukaryota</taxon>
        <taxon>Fungi</taxon>
        <taxon>Dikarya</taxon>
        <taxon>Ascomycota</taxon>
        <taxon>Pezizomycotina</taxon>
        <taxon>Eurotiomycetes</taxon>
        <taxon>Eurotiomycetidae</taxon>
        <taxon>Eurotiales</taxon>
        <taxon>Trichocomaceae</taxon>
        <taxon>Talaromyces</taxon>
        <taxon>Talaromyces sect. Talaromyces</taxon>
    </lineage>
</organism>
<dbReference type="GO" id="GO:0003677">
    <property type="term" value="F:DNA binding"/>
    <property type="evidence" value="ECO:0007669"/>
    <property type="project" value="UniProtKB-KW"/>
</dbReference>
<dbReference type="Pfam" id="PF00172">
    <property type="entry name" value="Zn_clus"/>
    <property type="match status" value="1"/>
</dbReference>
<accession>A0A364L3S4</accession>
<keyword evidence="8" id="KW-1185">Reference proteome</keyword>
<sequence>MGKPSITPRSDRRRPVSCHFCRSRKLRCDRKSPCTNCQTRDVQCTLYPTSSVELPGSRPTAQALVPNGSNAELTARLLRLEEIVLKHSDPVITARAPPAHRPWQNSALTTFIPPATEGLPSRIEADILKKVSFNENWHRYLPSTSALEYVPSSTFHNRRLISGLAQGDQPRFKSRLDVYGCPCAKKPGNYSTNTCET</sequence>
<dbReference type="CDD" id="cd00067">
    <property type="entry name" value="GAL4"/>
    <property type="match status" value="1"/>
</dbReference>
<dbReference type="PANTHER" id="PTHR31001">
    <property type="entry name" value="UNCHARACTERIZED TRANSCRIPTIONAL REGULATORY PROTEIN"/>
    <property type="match status" value="1"/>
</dbReference>
<dbReference type="GO" id="GO:0005634">
    <property type="term" value="C:nucleus"/>
    <property type="evidence" value="ECO:0007669"/>
    <property type="project" value="UniProtKB-SubCell"/>
</dbReference>
<dbReference type="Gene3D" id="4.10.240.10">
    <property type="entry name" value="Zn(2)-C6 fungal-type DNA-binding domain"/>
    <property type="match status" value="1"/>
</dbReference>
<evidence type="ECO:0000256" key="1">
    <source>
        <dbReference type="ARBA" id="ARBA00004123"/>
    </source>
</evidence>
<keyword evidence="4" id="KW-0804">Transcription</keyword>
<comment type="subcellular location">
    <subcellularLocation>
        <location evidence="1">Nucleus</location>
    </subcellularLocation>
</comment>
<protein>
    <recommendedName>
        <fullName evidence="6">Zn(2)-C6 fungal-type domain-containing protein</fullName>
    </recommendedName>
</protein>
<evidence type="ECO:0000313" key="8">
    <source>
        <dbReference type="Proteomes" id="UP000249363"/>
    </source>
</evidence>
<dbReference type="InterPro" id="IPR050613">
    <property type="entry name" value="Sec_Metabolite_Reg"/>
</dbReference>
<dbReference type="PROSITE" id="PS00463">
    <property type="entry name" value="ZN2_CY6_FUNGAL_1"/>
    <property type="match status" value="1"/>
</dbReference>
<dbReference type="SMART" id="SM00066">
    <property type="entry name" value="GAL4"/>
    <property type="match status" value="1"/>
</dbReference>
<dbReference type="GO" id="GO:0000981">
    <property type="term" value="F:DNA-binding transcription factor activity, RNA polymerase II-specific"/>
    <property type="evidence" value="ECO:0007669"/>
    <property type="project" value="InterPro"/>
</dbReference>
<evidence type="ECO:0000313" key="7">
    <source>
        <dbReference type="EMBL" id="RAO70371.1"/>
    </source>
</evidence>
<gene>
    <name evidence="7" type="ORF">BHQ10_006383</name>
</gene>
<proteinExistence type="predicted"/>
<dbReference type="STRING" id="1196081.A0A364L3S4"/>
<dbReference type="PROSITE" id="PS50048">
    <property type="entry name" value="ZN2_CY6_FUNGAL_2"/>
    <property type="match status" value="1"/>
</dbReference>